<evidence type="ECO:0000256" key="2">
    <source>
        <dbReference type="SAM" id="MobiDB-lite"/>
    </source>
</evidence>
<keyword evidence="1" id="KW-0863">Zinc-finger</keyword>
<feature type="region of interest" description="Disordered" evidence="2">
    <location>
        <begin position="179"/>
        <end position="237"/>
    </location>
</feature>
<evidence type="ECO:0000313" key="4">
    <source>
        <dbReference type="EMBL" id="KAK6328709.1"/>
    </source>
</evidence>
<accession>A0AAN8MGF2</accession>
<gene>
    <name evidence="4" type="ORF">J4Q44_G00006870</name>
</gene>
<dbReference type="Gene3D" id="3.30.160.60">
    <property type="entry name" value="Classic Zinc Finger"/>
    <property type="match status" value="1"/>
</dbReference>
<evidence type="ECO:0000256" key="1">
    <source>
        <dbReference type="PROSITE-ProRule" id="PRU00042"/>
    </source>
</evidence>
<reference evidence="4 5" key="1">
    <citation type="submission" date="2021-04" db="EMBL/GenBank/DDBJ databases">
        <authorList>
            <person name="De Guttry C."/>
            <person name="Zahm M."/>
            <person name="Klopp C."/>
            <person name="Cabau C."/>
            <person name="Louis A."/>
            <person name="Berthelot C."/>
            <person name="Parey E."/>
            <person name="Roest Crollius H."/>
            <person name="Montfort J."/>
            <person name="Robinson-Rechavi M."/>
            <person name="Bucao C."/>
            <person name="Bouchez O."/>
            <person name="Gislard M."/>
            <person name="Lluch J."/>
            <person name="Milhes M."/>
            <person name="Lampietro C."/>
            <person name="Lopez Roques C."/>
            <person name="Donnadieu C."/>
            <person name="Braasch I."/>
            <person name="Desvignes T."/>
            <person name="Postlethwait J."/>
            <person name="Bobe J."/>
            <person name="Wedekind C."/>
            <person name="Guiguen Y."/>
        </authorList>
    </citation>
    <scope>NUCLEOTIDE SEQUENCE [LARGE SCALE GENOMIC DNA]</scope>
    <source>
        <strain evidence="4">Cs_M1</strain>
        <tissue evidence="4">Blood</tissue>
    </source>
</reference>
<keyword evidence="5" id="KW-1185">Reference proteome</keyword>
<sequence>QCEKRFTQLGNLKWHETTHRGEKTFQCILEPVVSVVGQNRKLSKQAHQRERAKIQRHSGEGKKPNISCRHTEAVNSGLCHSDKLTPADIALNYQKVYSNPYKVKQDEFILRQMTINKTKRKRVSGADRKKARDTTIKYSLLSGDAPYRSVPVCKATFINVLGVSKDRVSRIAKYFAQHGEPRPERRGGARKVEEYQERREQTFTLTAGRVLQGNQTQRSPNQQDHITAPSVERDFSG</sequence>
<feature type="region of interest" description="Disordered" evidence="2">
    <location>
        <begin position="40"/>
        <end position="67"/>
    </location>
</feature>
<feature type="domain" description="C2H2-type" evidence="3">
    <location>
        <begin position="1"/>
        <end position="24"/>
    </location>
</feature>
<name>A0AAN8MGF2_9TELE</name>
<organism evidence="4 5">
    <name type="scientific">Coregonus suidteri</name>
    <dbReference type="NCBI Taxonomy" id="861788"/>
    <lineage>
        <taxon>Eukaryota</taxon>
        <taxon>Metazoa</taxon>
        <taxon>Chordata</taxon>
        <taxon>Craniata</taxon>
        <taxon>Vertebrata</taxon>
        <taxon>Euteleostomi</taxon>
        <taxon>Actinopterygii</taxon>
        <taxon>Neopterygii</taxon>
        <taxon>Teleostei</taxon>
        <taxon>Protacanthopterygii</taxon>
        <taxon>Salmoniformes</taxon>
        <taxon>Salmonidae</taxon>
        <taxon>Coregoninae</taxon>
        <taxon>Coregonus</taxon>
    </lineage>
</organism>
<evidence type="ECO:0000313" key="5">
    <source>
        <dbReference type="Proteomes" id="UP001356427"/>
    </source>
</evidence>
<feature type="compositionally biased region" description="Basic and acidic residues" evidence="2">
    <location>
        <begin position="179"/>
        <end position="201"/>
    </location>
</feature>
<dbReference type="EMBL" id="JAGTTL010000001">
    <property type="protein sequence ID" value="KAK6328709.1"/>
    <property type="molecule type" value="Genomic_DNA"/>
</dbReference>
<keyword evidence="1" id="KW-0479">Metal-binding</keyword>
<feature type="non-terminal residue" evidence="4">
    <location>
        <position position="1"/>
    </location>
</feature>
<keyword evidence="1" id="KW-0862">Zinc</keyword>
<feature type="compositionally biased region" description="Basic and acidic residues" evidence="2">
    <location>
        <begin position="47"/>
        <end position="63"/>
    </location>
</feature>
<proteinExistence type="predicted"/>
<dbReference type="SUPFAM" id="SSF57667">
    <property type="entry name" value="beta-beta-alpha zinc fingers"/>
    <property type="match status" value="1"/>
</dbReference>
<dbReference type="AlphaFoldDB" id="A0AAN8MGF2"/>
<dbReference type="GO" id="GO:0008270">
    <property type="term" value="F:zinc ion binding"/>
    <property type="evidence" value="ECO:0007669"/>
    <property type="project" value="UniProtKB-KW"/>
</dbReference>
<feature type="compositionally biased region" description="Polar residues" evidence="2">
    <location>
        <begin position="212"/>
        <end position="225"/>
    </location>
</feature>
<evidence type="ECO:0000259" key="3">
    <source>
        <dbReference type="PROSITE" id="PS50157"/>
    </source>
</evidence>
<dbReference type="Proteomes" id="UP001356427">
    <property type="component" value="Unassembled WGS sequence"/>
</dbReference>
<dbReference type="PROSITE" id="PS50157">
    <property type="entry name" value="ZINC_FINGER_C2H2_2"/>
    <property type="match status" value="1"/>
</dbReference>
<comment type="caution">
    <text evidence="4">The sequence shown here is derived from an EMBL/GenBank/DDBJ whole genome shotgun (WGS) entry which is preliminary data.</text>
</comment>
<dbReference type="InterPro" id="IPR013087">
    <property type="entry name" value="Znf_C2H2_type"/>
</dbReference>
<protein>
    <recommendedName>
        <fullName evidence="3">C2H2-type domain-containing protein</fullName>
    </recommendedName>
</protein>
<dbReference type="InterPro" id="IPR036236">
    <property type="entry name" value="Znf_C2H2_sf"/>
</dbReference>